<keyword evidence="4" id="KW-0408">Iron</keyword>
<evidence type="ECO:0008006" key="7">
    <source>
        <dbReference type="Google" id="ProtNLM"/>
    </source>
</evidence>
<organism evidence="5 6">
    <name type="scientific">Cladophialophora chaetospira</name>
    <dbReference type="NCBI Taxonomy" id="386627"/>
    <lineage>
        <taxon>Eukaryota</taxon>
        <taxon>Fungi</taxon>
        <taxon>Dikarya</taxon>
        <taxon>Ascomycota</taxon>
        <taxon>Pezizomycotina</taxon>
        <taxon>Eurotiomycetes</taxon>
        <taxon>Chaetothyriomycetidae</taxon>
        <taxon>Chaetothyriales</taxon>
        <taxon>Herpotrichiellaceae</taxon>
        <taxon>Cladophialophora</taxon>
    </lineage>
</organism>
<name>A0AA38WZC9_9EURO</name>
<comment type="cofactor">
    <cofactor evidence="1">
        <name>Fe cation</name>
        <dbReference type="ChEBI" id="CHEBI:24875"/>
    </cofactor>
</comment>
<comment type="similarity">
    <text evidence="2">Belongs to the PhyH family.</text>
</comment>
<evidence type="ECO:0000256" key="2">
    <source>
        <dbReference type="ARBA" id="ARBA00005830"/>
    </source>
</evidence>
<dbReference type="PANTHER" id="PTHR20883:SF15">
    <property type="entry name" value="PHYTANOYL-COA DIOXYGENASE DOMAIN-CONTAINING PROTEIN 1"/>
    <property type="match status" value="1"/>
</dbReference>
<accession>A0AA38WZC9</accession>
<comment type="caution">
    <text evidence="5">The sequence shown here is derived from an EMBL/GenBank/DDBJ whole genome shotgun (WGS) entry which is preliminary data.</text>
</comment>
<dbReference type="GO" id="GO:0046872">
    <property type="term" value="F:metal ion binding"/>
    <property type="evidence" value="ECO:0007669"/>
    <property type="project" value="UniProtKB-KW"/>
</dbReference>
<dbReference type="PANTHER" id="PTHR20883">
    <property type="entry name" value="PHYTANOYL-COA DIOXYGENASE DOMAIN CONTAINING 1"/>
    <property type="match status" value="1"/>
</dbReference>
<evidence type="ECO:0000256" key="3">
    <source>
        <dbReference type="ARBA" id="ARBA00022723"/>
    </source>
</evidence>
<dbReference type="Gene3D" id="2.60.120.620">
    <property type="entry name" value="q2cbj1_9rhob like domain"/>
    <property type="match status" value="1"/>
</dbReference>
<dbReference type="InterPro" id="IPR008775">
    <property type="entry name" value="Phytyl_CoA_dOase-like"/>
</dbReference>
<dbReference type="AlphaFoldDB" id="A0AA38WZC9"/>
<dbReference type="SUPFAM" id="SSF51197">
    <property type="entry name" value="Clavaminate synthase-like"/>
    <property type="match status" value="1"/>
</dbReference>
<dbReference type="EMBL" id="JAPDRK010000020">
    <property type="protein sequence ID" value="KAJ9603942.1"/>
    <property type="molecule type" value="Genomic_DNA"/>
</dbReference>
<evidence type="ECO:0000313" key="6">
    <source>
        <dbReference type="Proteomes" id="UP001172673"/>
    </source>
</evidence>
<evidence type="ECO:0000313" key="5">
    <source>
        <dbReference type="EMBL" id="KAJ9603942.1"/>
    </source>
</evidence>
<proteinExistence type="inferred from homology"/>
<dbReference type="Proteomes" id="UP001172673">
    <property type="component" value="Unassembled WGS sequence"/>
</dbReference>
<sequence length="328" mass="36508">MVPSRISPEPSSEPVGLTQKQLTSFQRDGYLIIPDYLSAEICRTLLSKTQELLTDFPLADHPMTKFTTGTDSDGNSTSKEHVGDDYFLSSGDKVRFFFEEDAFDSKTAELSKPKEKAINKIGHNLHGVITEFGNVSHVGTIGRRNAAIAKDLGYRDPRLLQSMVICKQPEIGGAVPPHQDSTFLYTNQPSAVGFWIALEDATVENGCLSFAPGSHRRAPIKDRFVRKPDNSGTTFEPVSEEGQWPRDFEHEKISHKEEYVLGEVKAGSLVLIHGNILHKSERNTSQKGRIIYTFHLIEGEEYYDEKNWLQIPGGPAAFTKLNGKAVLS</sequence>
<reference evidence="5" key="1">
    <citation type="submission" date="2022-10" db="EMBL/GenBank/DDBJ databases">
        <title>Culturing micro-colonial fungi from biological soil crusts in the Mojave desert and describing Neophaeococcomyces mojavensis, and introducing the new genera and species Taxawa tesnikishii.</title>
        <authorList>
            <person name="Kurbessoian T."/>
            <person name="Stajich J.E."/>
        </authorList>
    </citation>
    <scope>NUCLEOTIDE SEQUENCE</scope>
    <source>
        <strain evidence="5">TK_41</strain>
    </source>
</reference>
<dbReference type="Pfam" id="PF05721">
    <property type="entry name" value="PhyH"/>
    <property type="match status" value="1"/>
</dbReference>
<evidence type="ECO:0000256" key="4">
    <source>
        <dbReference type="ARBA" id="ARBA00023004"/>
    </source>
</evidence>
<keyword evidence="6" id="KW-1185">Reference proteome</keyword>
<protein>
    <recommendedName>
        <fullName evidence="7">Phytanoyl-CoA dioxygenase</fullName>
    </recommendedName>
</protein>
<gene>
    <name evidence="5" type="ORF">H2200_011464</name>
</gene>
<evidence type="ECO:0000256" key="1">
    <source>
        <dbReference type="ARBA" id="ARBA00001962"/>
    </source>
</evidence>
<keyword evidence="3" id="KW-0479">Metal-binding</keyword>